<keyword evidence="10" id="KW-1185">Reference proteome</keyword>
<dbReference type="SUPFAM" id="SSF55124">
    <property type="entry name" value="Nitrite/Sulfite reductase N-terminal domain-like"/>
    <property type="match status" value="2"/>
</dbReference>
<dbReference type="PROSITE" id="PS00365">
    <property type="entry name" value="NIR_SIR"/>
    <property type="match status" value="1"/>
</dbReference>
<organism evidence="9 10">
    <name type="scientific">Candidatus Haliotispira prima</name>
    <dbReference type="NCBI Taxonomy" id="3034016"/>
    <lineage>
        <taxon>Bacteria</taxon>
        <taxon>Pseudomonadati</taxon>
        <taxon>Spirochaetota</taxon>
        <taxon>Spirochaetia</taxon>
        <taxon>Spirochaetales</taxon>
        <taxon>Spirochaetaceae</taxon>
        <taxon>Candidatus Haliotispira</taxon>
    </lineage>
</organism>
<dbReference type="PANTHER" id="PTHR32439:SF9">
    <property type="entry name" value="BLR3264 PROTEIN"/>
    <property type="match status" value="1"/>
</dbReference>
<evidence type="ECO:0000256" key="2">
    <source>
        <dbReference type="ARBA" id="ARBA00022617"/>
    </source>
</evidence>
<dbReference type="InterPro" id="IPR051329">
    <property type="entry name" value="NIR_SIR_4Fe-4S"/>
</dbReference>
<dbReference type="PANTHER" id="PTHR32439">
    <property type="entry name" value="FERREDOXIN--NITRITE REDUCTASE, CHLOROPLASTIC"/>
    <property type="match status" value="1"/>
</dbReference>
<dbReference type="Proteomes" id="UP001228690">
    <property type="component" value="Chromosome"/>
</dbReference>
<dbReference type="Gene3D" id="3.90.480.10">
    <property type="entry name" value="Sulfite Reductase Hemoprotein,Domain 2"/>
    <property type="match status" value="1"/>
</dbReference>
<evidence type="ECO:0000256" key="3">
    <source>
        <dbReference type="ARBA" id="ARBA00022723"/>
    </source>
</evidence>
<dbReference type="InterPro" id="IPR036136">
    <property type="entry name" value="Nit/Sulf_reduc_fer-like_dom_sf"/>
</dbReference>
<keyword evidence="4 9" id="KW-0560">Oxidoreductase</keyword>
<evidence type="ECO:0000259" key="8">
    <source>
        <dbReference type="Pfam" id="PF03460"/>
    </source>
</evidence>
<feature type="domain" description="Nitrite/sulphite reductase 4Fe-4S" evidence="7">
    <location>
        <begin position="388"/>
        <end position="528"/>
    </location>
</feature>
<evidence type="ECO:0000256" key="1">
    <source>
        <dbReference type="ARBA" id="ARBA00022485"/>
    </source>
</evidence>
<dbReference type="GO" id="GO:0050311">
    <property type="term" value="F:sulfite reductase (ferredoxin) activity"/>
    <property type="evidence" value="ECO:0007669"/>
    <property type="project" value="UniProtKB-EC"/>
</dbReference>
<sequence>MLRKLTYERRSEEEEIKDTGLTLDLDEIARKGAMSPEEKSIAKWYGIYGSRQPGAHMARIVIPGGVVTSAQARNIAKVSEDYAQGKLNVTTRQALQFHWLGVGKLADMVRDLDREQSSTFHGCGDVTRNVAVCPMAESCPHARLNVMPDAVETAEYLTGARDLDNLPRKFKISFSGCSGGCAQPFINCIGNIAVQTEIDGKTVHGYRMVIGGGMGWKAFVAQELFSFVPAERIKDVCRAVALLFRDHGDRYNRAKSRLKWVVERQGIDFCRTVVLDFLKKEGISTEGLHHQPLAETGPAIPDRPLAELSEQGLPGKDGKMVARALVPKGELTCHQLLAMAGLSEVYGDQRVRTTNRQNLELHGIESADLETVKAEIRKIGFGTDGFHTIRDMVPCVGTDYCPKAVAKTRGLYDILEGVVSREKYKDIQKKVLVNITGCPNSCSPYRISDIGFRGERIREESGSVEGFEILLGGDQMEQFGHKLGNFKTVDCPKIVETVLDEFILLRQSEETLADTVGRVGMEPFRKAVFV</sequence>
<dbReference type="EC" id="1.8.7.1" evidence="9"/>
<dbReference type="InterPro" id="IPR045854">
    <property type="entry name" value="NO2/SO3_Rdtase_4Fe4S_sf"/>
</dbReference>
<evidence type="ECO:0000313" key="10">
    <source>
        <dbReference type="Proteomes" id="UP001228690"/>
    </source>
</evidence>
<reference evidence="9 10" key="1">
    <citation type="submission" date="2023-04" db="EMBL/GenBank/DDBJ databases">
        <title>Spirochaete genome identified in red abalone sample constitutes a novel genus.</title>
        <authorList>
            <person name="Sharma S.P."/>
            <person name="Purcell C.M."/>
            <person name="Hyde J.R."/>
            <person name="Severin A.J."/>
        </authorList>
    </citation>
    <scope>NUCLEOTIDE SEQUENCE [LARGE SCALE GENOMIC DNA]</scope>
    <source>
        <strain evidence="9 10">SP-2023</strain>
    </source>
</reference>
<keyword evidence="5" id="KW-0408">Iron</keyword>
<keyword evidence="1" id="KW-0004">4Fe-4S</keyword>
<dbReference type="Gene3D" id="3.30.413.10">
    <property type="entry name" value="Sulfite Reductase Hemoprotein, domain 1"/>
    <property type="match status" value="2"/>
</dbReference>
<keyword evidence="2" id="KW-0349">Heme</keyword>
<evidence type="ECO:0000256" key="4">
    <source>
        <dbReference type="ARBA" id="ARBA00023002"/>
    </source>
</evidence>
<gene>
    <name evidence="9" type="ORF">P0082_06155</name>
</gene>
<evidence type="ECO:0000313" key="9">
    <source>
        <dbReference type="EMBL" id="WGK68062.1"/>
    </source>
</evidence>
<name>A0ABY8MDL7_9SPIO</name>
<dbReference type="PRINTS" id="PR00397">
    <property type="entry name" value="SIROHAEM"/>
</dbReference>
<dbReference type="InterPro" id="IPR005117">
    <property type="entry name" value="NiRdtase/SiRdtase_haem-b_fer"/>
</dbReference>
<proteinExistence type="predicted"/>
<dbReference type="InterPro" id="IPR006066">
    <property type="entry name" value="NO2/SO3_Rdtase_FeS/sirohaem_BS"/>
</dbReference>
<keyword evidence="3" id="KW-0479">Metal-binding</keyword>
<dbReference type="RefSeq" id="WP_326926227.1">
    <property type="nucleotide sequence ID" value="NZ_CP123443.1"/>
</dbReference>
<accession>A0ABY8MDL7</accession>
<feature type="domain" description="Nitrite/Sulfite reductase ferredoxin-like" evidence="8">
    <location>
        <begin position="51"/>
        <end position="113"/>
    </location>
</feature>
<protein>
    <submittedName>
        <fullName evidence="9">Nitrite/sulfite reductase</fullName>
        <ecNumber evidence="9">1.8.7.1</ecNumber>
    </submittedName>
</protein>
<dbReference type="Pfam" id="PF01077">
    <property type="entry name" value="NIR_SIR"/>
    <property type="match status" value="2"/>
</dbReference>
<evidence type="ECO:0000256" key="5">
    <source>
        <dbReference type="ARBA" id="ARBA00023004"/>
    </source>
</evidence>
<dbReference type="Pfam" id="PF03460">
    <property type="entry name" value="NIR_SIR_ferr"/>
    <property type="match status" value="2"/>
</dbReference>
<evidence type="ECO:0000259" key="7">
    <source>
        <dbReference type="Pfam" id="PF01077"/>
    </source>
</evidence>
<evidence type="ECO:0000256" key="6">
    <source>
        <dbReference type="ARBA" id="ARBA00023014"/>
    </source>
</evidence>
<dbReference type="InterPro" id="IPR006067">
    <property type="entry name" value="NO2/SO3_Rdtase_4Fe4S_dom"/>
</dbReference>
<dbReference type="EMBL" id="CP123443">
    <property type="protein sequence ID" value="WGK68062.1"/>
    <property type="molecule type" value="Genomic_DNA"/>
</dbReference>
<feature type="domain" description="Nitrite/sulphite reductase 4Fe-4S" evidence="7">
    <location>
        <begin position="124"/>
        <end position="274"/>
    </location>
</feature>
<feature type="domain" description="Nitrite/Sulfite reductase ferredoxin-like" evidence="8">
    <location>
        <begin position="315"/>
        <end position="378"/>
    </location>
</feature>
<keyword evidence="6" id="KW-0411">Iron-sulfur</keyword>
<dbReference type="SUPFAM" id="SSF56014">
    <property type="entry name" value="Nitrite and sulphite reductase 4Fe-4S domain-like"/>
    <property type="match status" value="2"/>
</dbReference>